<feature type="compositionally biased region" description="Basic and acidic residues" evidence="12">
    <location>
        <begin position="576"/>
        <end position="603"/>
    </location>
</feature>
<dbReference type="SMART" id="SM00355">
    <property type="entry name" value="ZnF_C2H2"/>
    <property type="match status" value="3"/>
</dbReference>
<keyword evidence="7" id="KW-0238">DNA-binding</keyword>
<dbReference type="FunFam" id="3.30.160.60:FF:000624">
    <property type="entry name" value="zinc finger protein 697"/>
    <property type="match status" value="1"/>
</dbReference>
<keyword evidence="5" id="KW-0862">Zinc</keyword>
<evidence type="ECO:0000256" key="1">
    <source>
        <dbReference type="ARBA" id="ARBA00004123"/>
    </source>
</evidence>
<evidence type="ECO:0000256" key="11">
    <source>
        <dbReference type="PROSITE-ProRule" id="PRU00042"/>
    </source>
</evidence>
<dbReference type="GO" id="GO:0000978">
    <property type="term" value="F:RNA polymerase II cis-regulatory region sequence-specific DNA binding"/>
    <property type="evidence" value="ECO:0007669"/>
    <property type="project" value="TreeGrafter"/>
</dbReference>
<evidence type="ECO:0000256" key="3">
    <source>
        <dbReference type="ARBA" id="ARBA00022737"/>
    </source>
</evidence>
<dbReference type="InterPro" id="IPR036236">
    <property type="entry name" value="Znf_C2H2_sf"/>
</dbReference>
<reference evidence="14" key="1">
    <citation type="journal article" date="2013" name="Genome Biol. Evol.">
        <title>Punctuated emergences of genetic and phenotypic innovations in eumetazoan, bilaterian, euteleostome, and hominidae ancestors.</title>
        <authorList>
            <person name="Wenger Y."/>
            <person name="Galliot B."/>
        </authorList>
    </citation>
    <scope>NUCLEOTIDE SEQUENCE</scope>
    <source>
        <tissue evidence="14">Whole animals</tissue>
    </source>
</reference>
<dbReference type="AlphaFoldDB" id="T2MEN7"/>
<dbReference type="EMBL" id="HAAD01004158">
    <property type="protein sequence ID" value="CDG70390.1"/>
    <property type="molecule type" value="mRNA"/>
</dbReference>
<feature type="domain" description="C2H2-type" evidence="13">
    <location>
        <begin position="519"/>
        <end position="548"/>
    </location>
</feature>
<dbReference type="Pfam" id="PF00096">
    <property type="entry name" value="zf-C2H2"/>
    <property type="match status" value="3"/>
</dbReference>
<gene>
    <name evidence="14" type="primary">SP4</name>
</gene>
<name>T2MEN7_HYDVU</name>
<evidence type="ECO:0000256" key="5">
    <source>
        <dbReference type="ARBA" id="ARBA00022833"/>
    </source>
</evidence>
<dbReference type="GO" id="GO:0008270">
    <property type="term" value="F:zinc ion binding"/>
    <property type="evidence" value="ECO:0007669"/>
    <property type="project" value="UniProtKB-KW"/>
</dbReference>
<keyword evidence="4 11" id="KW-0863">Zinc-finger</keyword>
<evidence type="ECO:0000259" key="13">
    <source>
        <dbReference type="PROSITE" id="PS50157"/>
    </source>
</evidence>
<sequence>MRPIGLKKDDGKYVYPNTHQQTANIQPSPLALLAATCSKIGDTFNPQGNNIFNEKDISFDRDKDDLYIDQNYNVLHKTILQPTHSSCMKLKNETFEKPRLHPNIITETRMIEAQNRASLSSSSCSHSNVNTCRVENLHFSSCEMKSSENYVNSSPLSQSNFFFESDSCLSSQSPNCAVDEMSFQGSALHSLQQSDQQNILNLGSSISPTNYHNPENGYSSDKQYMWQQPYRKCQPNVEPTKSSCMVQEEFEIKNIPMQALNLISKQPSLSHIINPVQNMSTLRNQPQSLHASHTPTQPVSPHQQHLLHSFGNSNPTANSYSSEQNFAHFLPQNNPIEVKQENSYMVHSNFREPSYVNSPLNYQHHTSDMKWSSNFSIRHPQEHISDGSNHESIHNHPVGTTSSFCPTCSMQANISIGMGQHQQEMIINRMIPGDIHGENLSDYQYQQQQQIYYTRDHRRPRRIACTCPNCRDGENKTVTTKDGKQRKLHVCHVPGCGKIYGKTSHLRAHLRWHAGERPFACNWLFCNKRFTRSDELQRHRRTHTGDKRFECSTCLKKFMRSDHLSKHMKTHQTQNKKTEEKIVPDKKTTEKCKTDEKYPIEKH</sequence>
<evidence type="ECO:0000256" key="4">
    <source>
        <dbReference type="ARBA" id="ARBA00022771"/>
    </source>
</evidence>
<dbReference type="PROSITE" id="PS50157">
    <property type="entry name" value="ZINC_FINGER_C2H2_2"/>
    <property type="match status" value="3"/>
</dbReference>
<dbReference type="GO" id="GO:0000981">
    <property type="term" value="F:DNA-binding transcription factor activity, RNA polymerase II-specific"/>
    <property type="evidence" value="ECO:0007669"/>
    <property type="project" value="TreeGrafter"/>
</dbReference>
<dbReference type="OrthoDB" id="6365676at2759"/>
<keyword evidence="8" id="KW-0804">Transcription</keyword>
<comment type="similarity">
    <text evidence="10">Belongs to the Sp1 C2H2-type zinc-finger protein family.</text>
</comment>
<protein>
    <submittedName>
        <fullName evidence="14">Transcription factor Sp4</fullName>
    </submittedName>
</protein>
<dbReference type="PANTHER" id="PTHR23235:SF165">
    <property type="entry name" value="TRANSCRIPTION FACTOR BTD"/>
    <property type="match status" value="1"/>
</dbReference>
<keyword evidence="3" id="KW-0677">Repeat</keyword>
<keyword evidence="9" id="KW-0539">Nucleus</keyword>
<dbReference type="GO" id="GO:0005634">
    <property type="term" value="C:nucleus"/>
    <property type="evidence" value="ECO:0007669"/>
    <property type="project" value="UniProtKB-SubCell"/>
</dbReference>
<keyword evidence="2" id="KW-0479">Metal-binding</keyword>
<feature type="region of interest" description="Disordered" evidence="12">
    <location>
        <begin position="565"/>
        <end position="603"/>
    </location>
</feature>
<organism evidence="14">
    <name type="scientific">Hydra vulgaris</name>
    <name type="common">Hydra</name>
    <name type="synonym">Hydra attenuata</name>
    <dbReference type="NCBI Taxonomy" id="6087"/>
    <lineage>
        <taxon>Eukaryota</taxon>
        <taxon>Metazoa</taxon>
        <taxon>Cnidaria</taxon>
        <taxon>Hydrozoa</taxon>
        <taxon>Hydroidolina</taxon>
        <taxon>Anthoathecata</taxon>
        <taxon>Aplanulata</taxon>
        <taxon>Hydridae</taxon>
        <taxon>Hydra</taxon>
    </lineage>
</organism>
<dbReference type="InterPro" id="IPR013087">
    <property type="entry name" value="Znf_C2H2_type"/>
</dbReference>
<evidence type="ECO:0000256" key="8">
    <source>
        <dbReference type="ARBA" id="ARBA00023163"/>
    </source>
</evidence>
<dbReference type="PANTHER" id="PTHR23235">
    <property type="entry name" value="KRUEPPEL-LIKE TRANSCRIPTION FACTOR"/>
    <property type="match status" value="1"/>
</dbReference>
<evidence type="ECO:0000256" key="2">
    <source>
        <dbReference type="ARBA" id="ARBA00022723"/>
    </source>
</evidence>
<proteinExistence type="evidence at transcript level"/>
<feature type="domain" description="C2H2-type" evidence="13">
    <location>
        <begin position="489"/>
        <end position="518"/>
    </location>
</feature>
<dbReference type="SUPFAM" id="SSF57667">
    <property type="entry name" value="beta-beta-alpha zinc fingers"/>
    <property type="match status" value="2"/>
</dbReference>
<feature type="compositionally biased region" description="Polar residues" evidence="12">
    <location>
        <begin position="310"/>
        <end position="321"/>
    </location>
</feature>
<dbReference type="Gene3D" id="3.30.160.60">
    <property type="entry name" value="Classic Zinc Finger"/>
    <property type="match status" value="3"/>
</dbReference>
<dbReference type="FunFam" id="3.30.160.60:FF:000014">
    <property type="entry name" value="Transcription factor Sp3"/>
    <property type="match status" value="1"/>
</dbReference>
<feature type="region of interest" description="Disordered" evidence="12">
    <location>
        <begin position="285"/>
        <end position="321"/>
    </location>
</feature>
<keyword evidence="6" id="KW-0805">Transcription regulation</keyword>
<dbReference type="PROSITE" id="PS00028">
    <property type="entry name" value="ZINC_FINGER_C2H2_1"/>
    <property type="match status" value="3"/>
</dbReference>
<accession>T2MEN7</accession>
<evidence type="ECO:0000313" key="14">
    <source>
        <dbReference type="EMBL" id="CDG70390.1"/>
    </source>
</evidence>
<evidence type="ECO:0000256" key="10">
    <source>
        <dbReference type="ARBA" id="ARBA00038409"/>
    </source>
</evidence>
<evidence type="ECO:0000256" key="6">
    <source>
        <dbReference type="ARBA" id="ARBA00023015"/>
    </source>
</evidence>
<evidence type="ECO:0000256" key="9">
    <source>
        <dbReference type="ARBA" id="ARBA00023242"/>
    </source>
</evidence>
<feature type="domain" description="C2H2-type" evidence="13">
    <location>
        <begin position="549"/>
        <end position="576"/>
    </location>
</feature>
<comment type="subcellular location">
    <subcellularLocation>
        <location evidence="1">Nucleus</location>
    </subcellularLocation>
</comment>
<dbReference type="GeneID" id="100197623"/>
<evidence type="ECO:0000256" key="12">
    <source>
        <dbReference type="SAM" id="MobiDB-lite"/>
    </source>
</evidence>
<dbReference type="KEGG" id="hmg:100197623"/>
<feature type="compositionally biased region" description="Polar residues" evidence="12">
    <location>
        <begin position="285"/>
        <end position="303"/>
    </location>
</feature>
<evidence type="ECO:0000256" key="7">
    <source>
        <dbReference type="ARBA" id="ARBA00023125"/>
    </source>
</evidence>